<organism evidence="6 7">
    <name type="scientific">Ramlibacter pinisoli</name>
    <dbReference type="NCBI Taxonomy" id="2682844"/>
    <lineage>
        <taxon>Bacteria</taxon>
        <taxon>Pseudomonadati</taxon>
        <taxon>Pseudomonadota</taxon>
        <taxon>Betaproteobacteria</taxon>
        <taxon>Burkholderiales</taxon>
        <taxon>Comamonadaceae</taxon>
        <taxon>Ramlibacter</taxon>
    </lineage>
</organism>
<dbReference type="GO" id="GO:0000287">
    <property type="term" value="F:magnesium ion binding"/>
    <property type="evidence" value="ECO:0007669"/>
    <property type="project" value="InterPro"/>
</dbReference>
<dbReference type="GO" id="GO:0004427">
    <property type="term" value="F:inorganic diphosphate phosphatase activity"/>
    <property type="evidence" value="ECO:0007669"/>
    <property type="project" value="UniProtKB-EC"/>
</dbReference>
<evidence type="ECO:0000256" key="5">
    <source>
        <dbReference type="ARBA" id="ARBA00022842"/>
    </source>
</evidence>
<dbReference type="InterPro" id="IPR036649">
    <property type="entry name" value="Pyrophosphatase_sf"/>
</dbReference>
<evidence type="ECO:0000256" key="1">
    <source>
        <dbReference type="ARBA" id="ARBA00001946"/>
    </source>
</evidence>
<dbReference type="GO" id="GO:0005737">
    <property type="term" value="C:cytoplasm"/>
    <property type="evidence" value="ECO:0007669"/>
    <property type="project" value="InterPro"/>
</dbReference>
<dbReference type="AlphaFoldDB" id="A0A6N8IWD2"/>
<dbReference type="EC" id="3.6.1.1" evidence="2"/>
<dbReference type="Proteomes" id="UP000469385">
    <property type="component" value="Unassembled WGS sequence"/>
</dbReference>
<evidence type="ECO:0000313" key="6">
    <source>
        <dbReference type="EMBL" id="MVQ30410.1"/>
    </source>
</evidence>
<dbReference type="PROSITE" id="PS00387">
    <property type="entry name" value="PPASE"/>
    <property type="match status" value="1"/>
</dbReference>
<dbReference type="RefSeq" id="WP_157398542.1">
    <property type="nucleotide sequence ID" value="NZ_WSEL01000006.1"/>
</dbReference>
<accession>A0A6N8IWD2</accession>
<comment type="caution">
    <text evidence="6">The sequence shown here is derived from an EMBL/GenBank/DDBJ whole genome shotgun (WGS) entry which is preliminary data.</text>
</comment>
<evidence type="ECO:0000313" key="7">
    <source>
        <dbReference type="Proteomes" id="UP000469385"/>
    </source>
</evidence>
<sequence length="180" mass="19507">MAALPALDQLPARDDEGCWRAVVEAPAGTRNKLKWQPALGVLELHAVLPLGTAFPYDFGFVPSTRGEDGDPLDVLLFLDEPVPPGTVVACRMLGVILARQKAAGVPVRRNDRLLAVGRASHRYGHWKKLADIPPAVLDEVERFFAFYNAQKGVRFEVLGRGGPAEARRLLQGGLRAAAGH</sequence>
<name>A0A6N8IWD2_9BURK</name>
<reference evidence="6 7" key="1">
    <citation type="submission" date="2019-12" db="EMBL/GenBank/DDBJ databases">
        <authorList>
            <person name="Huq M.A."/>
        </authorList>
    </citation>
    <scope>NUCLEOTIDE SEQUENCE [LARGE SCALE GENOMIC DNA]</scope>
    <source>
        <strain evidence="6 7">MAH-25</strain>
    </source>
</reference>
<dbReference type="EMBL" id="WSEL01000006">
    <property type="protein sequence ID" value="MVQ30410.1"/>
    <property type="molecule type" value="Genomic_DNA"/>
</dbReference>
<evidence type="ECO:0000256" key="3">
    <source>
        <dbReference type="ARBA" id="ARBA00022723"/>
    </source>
</evidence>
<keyword evidence="4" id="KW-0378">Hydrolase</keyword>
<proteinExistence type="predicted"/>
<gene>
    <name evidence="6" type="ORF">GON04_13195</name>
</gene>
<dbReference type="SUPFAM" id="SSF50324">
    <property type="entry name" value="Inorganic pyrophosphatase"/>
    <property type="match status" value="1"/>
</dbReference>
<dbReference type="PANTHER" id="PTHR10286">
    <property type="entry name" value="INORGANIC PYROPHOSPHATASE"/>
    <property type="match status" value="1"/>
</dbReference>
<comment type="cofactor">
    <cofactor evidence="1">
        <name>Mg(2+)</name>
        <dbReference type="ChEBI" id="CHEBI:18420"/>
    </cofactor>
</comment>
<keyword evidence="7" id="KW-1185">Reference proteome</keyword>
<keyword evidence="3" id="KW-0479">Metal-binding</keyword>
<evidence type="ECO:0000256" key="2">
    <source>
        <dbReference type="ARBA" id="ARBA00012146"/>
    </source>
</evidence>
<evidence type="ECO:0000256" key="4">
    <source>
        <dbReference type="ARBA" id="ARBA00022801"/>
    </source>
</evidence>
<dbReference type="Gene3D" id="3.90.80.10">
    <property type="entry name" value="Inorganic pyrophosphatase"/>
    <property type="match status" value="1"/>
</dbReference>
<dbReference type="Pfam" id="PF00719">
    <property type="entry name" value="Pyrophosphatase"/>
    <property type="match status" value="1"/>
</dbReference>
<dbReference type="GO" id="GO:0006796">
    <property type="term" value="P:phosphate-containing compound metabolic process"/>
    <property type="evidence" value="ECO:0007669"/>
    <property type="project" value="InterPro"/>
</dbReference>
<dbReference type="InterPro" id="IPR008162">
    <property type="entry name" value="Pyrophosphatase"/>
</dbReference>
<protein>
    <recommendedName>
        <fullName evidence="2">inorganic diphosphatase</fullName>
        <ecNumber evidence="2">3.6.1.1</ecNumber>
    </recommendedName>
</protein>
<keyword evidence="5" id="KW-0460">Magnesium</keyword>